<dbReference type="Proteomes" id="UP000542813">
    <property type="component" value="Unassembled WGS sequence"/>
</dbReference>
<dbReference type="GO" id="GO:0006644">
    <property type="term" value="P:phospholipid metabolic process"/>
    <property type="evidence" value="ECO:0007669"/>
    <property type="project" value="InterPro"/>
</dbReference>
<keyword evidence="1" id="KW-1133">Transmembrane helix</keyword>
<name>A0A7W9GW64_9ACTN</name>
<dbReference type="InterPro" id="IPR036444">
    <property type="entry name" value="PLipase_A2_dom_sf"/>
</dbReference>
<feature type="transmembrane region" description="Helical" evidence="1">
    <location>
        <begin position="183"/>
        <end position="203"/>
    </location>
</feature>
<evidence type="ECO:0000256" key="2">
    <source>
        <dbReference type="SAM" id="SignalP"/>
    </source>
</evidence>
<reference evidence="3 4" key="1">
    <citation type="submission" date="2020-08" db="EMBL/GenBank/DDBJ databases">
        <title>Sequencing the genomes of 1000 actinobacteria strains.</title>
        <authorList>
            <person name="Klenk H.-P."/>
        </authorList>
    </citation>
    <scope>NUCLEOTIDE SEQUENCE [LARGE SCALE GENOMIC DNA]</scope>
    <source>
        <strain evidence="3 4">DSM 102122</strain>
    </source>
</reference>
<feature type="chain" id="PRO_5038537730" description="Phospholipase" evidence="2">
    <location>
        <begin position="22"/>
        <end position="207"/>
    </location>
</feature>
<dbReference type="SUPFAM" id="SSF48619">
    <property type="entry name" value="Phospholipase A2, PLA2"/>
    <property type="match status" value="1"/>
</dbReference>
<keyword evidence="1" id="KW-0812">Transmembrane</keyword>
<evidence type="ECO:0000313" key="3">
    <source>
        <dbReference type="EMBL" id="MBB5790914.1"/>
    </source>
</evidence>
<protein>
    <recommendedName>
        <fullName evidence="5">Phospholipase</fullName>
    </recommendedName>
</protein>
<accession>A0A7W9GW64</accession>
<evidence type="ECO:0000256" key="1">
    <source>
        <dbReference type="SAM" id="Phobius"/>
    </source>
</evidence>
<keyword evidence="1" id="KW-0472">Membrane</keyword>
<dbReference type="Gene3D" id="1.20.90.10">
    <property type="entry name" value="Phospholipase A2 domain"/>
    <property type="match status" value="1"/>
</dbReference>
<keyword evidence="2" id="KW-0732">Signal</keyword>
<gene>
    <name evidence="3" type="ORF">HD601_005489</name>
</gene>
<dbReference type="EMBL" id="JACHMM010000001">
    <property type="protein sequence ID" value="MBB5790914.1"/>
    <property type="molecule type" value="Genomic_DNA"/>
</dbReference>
<keyword evidence="4" id="KW-1185">Reference proteome</keyword>
<dbReference type="GO" id="GO:0050482">
    <property type="term" value="P:arachidonate secretion"/>
    <property type="evidence" value="ECO:0007669"/>
    <property type="project" value="InterPro"/>
</dbReference>
<dbReference type="AlphaFoldDB" id="A0A7W9GW64"/>
<comment type="caution">
    <text evidence="3">The sequence shown here is derived from an EMBL/GenBank/DDBJ whole genome shotgun (WGS) entry which is preliminary data.</text>
</comment>
<dbReference type="GO" id="GO:0004623">
    <property type="term" value="F:phospholipase A2 activity"/>
    <property type="evidence" value="ECO:0007669"/>
    <property type="project" value="InterPro"/>
</dbReference>
<proteinExistence type="predicted"/>
<feature type="signal peptide" evidence="2">
    <location>
        <begin position="1"/>
        <end position="21"/>
    </location>
</feature>
<sequence>MWNRIVLLAAAVAASFAVTGAGQVASPATVEDPAAAHAVRVLTGSDSAAGPAPAAVLAAAIPADFAAVSGYRPVAVTDADGSARLVDPSGGCSWLGSTTYDFGPACRSHDLGYDLLRYATAKGGTLGPWARHAVDDRFGADLRERCAAVSGGAGCAGLAHVTAGAVGFNSWRQGYGSPGDEAVWPYLVSGVLIAAALAAPSVVRRFR</sequence>
<evidence type="ECO:0000313" key="4">
    <source>
        <dbReference type="Proteomes" id="UP000542813"/>
    </source>
</evidence>
<organism evidence="3 4">
    <name type="scientific">Jiangella mangrovi</name>
    <dbReference type="NCBI Taxonomy" id="1524084"/>
    <lineage>
        <taxon>Bacteria</taxon>
        <taxon>Bacillati</taxon>
        <taxon>Actinomycetota</taxon>
        <taxon>Actinomycetes</taxon>
        <taxon>Jiangellales</taxon>
        <taxon>Jiangellaceae</taxon>
        <taxon>Jiangella</taxon>
    </lineage>
</organism>
<dbReference type="RefSeq" id="WP_184827307.1">
    <property type="nucleotide sequence ID" value="NZ_JACHMM010000001.1"/>
</dbReference>
<evidence type="ECO:0008006" key="5">
    <source>
        <dbReference type="Google" id="ProtNLM"/>
    </source>
</evidence>